<dbReference type="GO" id="GO:0032259">
    <property type="term" value="P:methylation"/>
    <property type="evidence" value="ECO:0007669"/>
    <property type="project" value="UniProtKB-KW"/>
</dbReference>
<keyword evidence="4" id="KW-1185">Reference proteome</keyword>
<dbReference type="OrthoDB" id="185373at2759"/>
<dbReference type="AlphaFoldDB" id="A0A2I0BD29"/>
<reference evidence="3 4" key="1">
    <citation type="journal article" date="2017" name="Nature">
        <title>The Apostasia genome and the evolution of orchids.</title>
        <authorList>
            <person name="Zhang G.Q."/>
            <person name="Liu K.W."/>
            <person name="Li Z."/>
            <person name="Lohaus R."/>
            <person name="Hsiao Y.Y."/>
            <person name="Niu S.C."/>
            <person name="Wang J.Y."/>
            <person name="Lin Y.C."/>
            <person name="Xu Q."/>
            <person name="Chen L.J."/>
            <person name="Yoshida K."/>
            <person name="Fujiwara S."/>
            <person name="Wang Z.W."/>
            <person name="Zhang Y.Q."/>
            <person name="Mitsuda N."/>
            <person name="Wang M."/>
            <person name="Liu G.H."/>
            <person name="Pecoraro L."/>
            <person name="Huang H.X."/>
            <person name="Xiao X.J."/>
            <person name="Lin M."/>
            <person name="Wu X.Y."/>
            <person name="Wu W.L."/>
            <person name="Chen Y.Y."/>
            <person name="Chang S.B."/>
            <person name="Sakamoto S."/>
            <person name="Ohme-Takagi M."/>
            <person name="Yagi M."/>
            <person name="Zeng S.J."/>
            <person name="Shen C.Y."/>
            <person name="Yeh C.M."/>
            <person name="Luo Y.B."/>
            <person name="Tsai W.C."/>
            <person name="Van de Peer Y."/>
            <person name="Liu Z.J."/>
        </authorList>
    </citation>
    <scope>NUCLEOTIDE SEQUENCE [LARGE SCALE GENOMIC DNA]</scope>
    <source>
        <strain evidence="4">cv. Shenzhen</strain>
        <tissue evidence="3">Stem</tissue>
    </source>
</reference>
<dbReference type="Gene3D" id="1.25.40.10">
    <property type="entry name" value="Tetratricopeptide repeat domain"/>
    <property type="match status" value="2"/>
</dbReference>
<sequence>MLKKKILYSSFYFCYVNSGRAGNLSTARNLFDGLHKRDAGLAHAPNVVSYTTLIRCYCSHLMLADAIALFDEMVVLGLKPNKITYNTLVKGICEAGRMDLLKKIMDEDVGFRPEICTFNTLISAHCNNSNVDDALKVFDKLIELRIRPDLTSYSTLQFFFYRCL</sequence>
<dbReference type="Pfam" id="PF13041">
    <property type="entry name" value="PPR_2"/>
    <property type="match status" value="2"/>
</dbReference>
<dbReference type="GO" id="GO:0008168">
    <property type="term" value="F:methyltransferase activity"/>
    <property type="evidence" value="ECO:0007669"/>
    <property type="project" value="UniProtKB-KW"/>
</dbReference>
<dbReference type="PROSITE" id="PS51375">
    <property type="entry name" value="PPR"/>
    <property type="match status" value="2"/>
</dbReference>
<feature type="repeat" description="PPR" evidence="2">
    <location>
        <begin position="46"/>
        <end position="80"/>
    </location>
</feature>
<keyword evidence="3" id="KW-0489">Methyltransferase</keyword>
<evidence type="ECO:0000256" key="1">
    <source>
        <dbReference type="ARBA" id="ARBA00022737"/>
    </source>
</evidence>
<dbReference type="PANTHER" id="PTHR47931:SF2">
    <property type="entry name" value="OS01G0228400 PROTEIN"/>
    <property type="match status" value="1"/>
</dbReference>
<name>A0A2I0BD29_9ASPA</name>
<evidence type="ECO:0000313" key="3">
    <source>
        <dbReference type="EMBL" id="PKA65708.1"/>
    </source>
</evidence>
<keyword evidence="3" id="KW-0808">Transferase</keyword>
<dbReference type="PANTHER" id="PTHR47931">
    <property type="entry name" value="OS01G0228400 PROTEIN"/>
    <property type="match status" value="1"/>
</dbReference>
<gene>
    <name evidence="3" type="ORF">AXF42_Ash013123</name>
</gene>
<proteinExistence type="predicted"/>
<dbReference type="InterPro" id="IPR011990">
    <property type="entry name" value="TPR-like_helical_dom_sf"/>
</dbReference>
<evidence type="ECO:0000313" key="4">
    <source>
        <dbReference type="Proteomes" id="UP000236161"/>
    </source>
</evidence>
<feature type="repeat" description="PPR" evidence="2">
    <location>
        <begin position="114"/>
        <end position="148"/>
    </location>
</feature>
<dbReference type="EC" id="2.1.1.204" evidence="3"/>
<dbReference type="EMBL" id="KZ451890">
    <property type="protein sequence ID" value="PKA65708.1"/>
    <property type="molecule type" value="Genomic_DNA"/>
</dbReference>
<organism evidence="3 4">
    <name type="scientific">Apostasia shenzhenica</name>
    <dbReference type="NCBI Taxonomy" id="1088818"/>
    <lineage>
        <taxon>Eukaryota</taxon>
        <taxon>Viridiplantae</taxon>
        <taxon>Streptophyta</taxon>
        <taxon>Embryophyta</taxon>
        <taxon>Tracheophyta</taxon>
        <taxon>Spermatophyta</taxon>
        <taxon>Magnoliopsida</taxon>
        <taxon>Liliopsida</taxon>
        <taxon>Asparagales</taxon>
        <taxon>Orchidaceae</taxon>
        <taxon>Apostasioideae</taxon>
        <taxon>Apostasia</taxon>
    </lineage>
</organism>
<evidence type="ECO:0000256" key="2">
    <source>
        <dbReference type="PROSITE-ProRule" id="PRU00708"/>
    </source>
</evidence>
<dbReference type="NCBIfam" id="TIGR00756">
    <property type="entry name" value="PPR"/>
    <property type="match status" value="3"/>
</dbReference>
<dbReference type="Proteomes" id="UP000236161">
    <property type="component" value="Unassembled WGS sequence"/>
</dbReference>
<dbReference type="InterPro" id="IPR002885">
    <property type="entry name" value="PPR_rpt"/>
</dbReference>
<keyword evidence="1" id="KW-0677">Repeat</keyword>
<accession>A0A2I0BD29</accession>
<protein>
    <submittedName>
        <fullName evidence="3">Pentatricopeptide repeat-containing protein</fullName>
        <ecNumber evidence="3">2.1.1.204</ecNumber>
    </submittedName>
</protein>